<keyword evidence="2" id="KW-0695">RNA-directed DNA polymerase</keyword>
<evidence type="ECO:0000256" key="1">
    <source>
        <dbReference type="SAM" id="MobiDB-lite"/>
    </source>
</evidence>
<dbReference type="Proteomes" id="UP001152795">
    <property type="component" value="Unassembled WGS sequence"/>
</dbReference>
<feature type="compositionally biased region" description="Basic and acidic residues" evidence="1">
    <location>
        <begin position="235"/>
        <end position="250"/>
    </location>
</feature>
<keyword evidence="2" id="KW-0808">Transferase</keyword>
<reference evidence="2" key="1">
    <citation type="submission" date="2020-04" db="EMBL/GenBank/DDBJ databases">
        <authorList>
            <person name="Alioto T."/>
            <person name="Alioto T."/>
            <person name="Gomez Garrido J."/>
        </authorList>
    </citation>
    <scope>NUCLEOTIDE SEQUENCE</scope>
    <source>
        <strain evidence="2">A484AB</strain>
    </source>
</reference>
<dbReference type="EMBL" id="CACRXK020024260">
    <property type="protein sequence ID" value="CAB4038484.1"/>
    <property type="molecule type" value="Genomic_DNA"/>
</dbReference>
<keyword evidence="3" id="KW-1185">Reference proteome</keyword>
<keyword evidence="2" id="KW-0548">Nucleotidyltransferase</keyword>
<comment type="caution">
    <text evidence="2">The sequence shown here is derived from an EMBL/GenBank/DDBJ whole genome shotgun (WGS) entry which is preliminary data.</text>
</comment>
<dbReference type="AlphaFoldDB" id="A0A7D9JYB6"/>
<dbReference type="Gene3D" id="3.40.50.12700">
    <property type="match status" value="1"/>
</dbReference>
<name>A0A7D9JYB6_PARCT</name>
<protein>
    <submittedName>
        <fullName evidence="2">RNA-directed DNA polymerase from transposon BS</fullName>
    </submittedName>
</protein>
<dbReference type="GO" id="GO:0003964">
    <property type="term" value="F:RNA-directed DNA polymerase activity"/>
    <property type="evidence" value="ECO:0007669"/>
    <property type="project" value="UniProtKB-KW"/>
</dbReference>
<gene>
    <name evidence="2" type="ORF">PACLA_8A074359</name>
</gene>
<dbReference type="Gene3D" id="3.40.50.12690">
    <property type="match status" value="1"/>
</dbReference>
<organism evidence="2 3">
    <name type="scientific">Paramuricea clavata</name>
    <name type="common">Red gorgonian</name>
    <name type="synonym">Violescent sea-whip</name>
    <dbReference type="NCBI Taxonomy" id="317549"/>
    <lineage>
        <taxon>Eukaryota</taxon>
        <taxon>Metazoa</taxon>
        <taxon>Cnidaria</taxon>
        <taxon>Anthozoa</taxon>
        <taxon>Octocorallia</taxon>
        <taxon>Malacalcyonacea</taxon>
        <taxon>Plexauridae</taxon>
        <taxon>Paramuricea</taxon>
    </lineage>
</organism>
<feature type="region of interest" description="Disordered" evidence="1">
    <location>
        <begin position="219"/>
        <end position="256"/>
    </location>
</feature>
<proteinExistence type="predicted"/>
<feature type="non-terminal residue" evidence="2">
    <location>
        <position position="1"/>
    </location>
</feature>
<accession>A0A7D9JYB6</accession>
<evidence type="ECO:0000313" key="2">
    <source>
        <dbReference type="EMBL" id="CAB4038484.1"/>
    </source>
</evidence>
<sequence>MMKEYEEILQKIATIKPNSEYSLGVNNLADFTPPQKPSIQNFNDFFINTNLTNVALVELDGCHGDSTISLFENDVTNLTEECRGDDPPSLESELLQDVTNRLDALSDYREVNTVDDKPEPINSAEQALNTLFTLNAINLLEKKLLKKGSLICCLPCRISTSKGFGKLRRKTKQVTGNIHPERREIETKDKYTVLSDTDGESEDNDSSNALQTTTVVDPLAKPSGKSLKRNTNHIRNTEHPRNFKHDHESTKTPARSKSKVIILGDAMIKHLNQRQLQNGVNHKIAIKTFPGAGIDDMVHYVKPTLSTRPDEIILHISANDLKNKSPDMLVQSVVNLGNAIKRENNETKLTLSSIIGRNEDAFLAEYVKQYNELLEELCLSNNWDLIDNKNIDYFHLNIYGLHLNRKGTGALAKNIKNFLNKNGPIEPEYSSIENVVTSKNPLSHMGEFAYPKLKEVEICGYEIVSRDRNRNGEGAAIYLRIDIPYVERSDLIPENVEALCLEIRKPKSKPVLVAI</sequence>
<evidence type="ECO:0000313" key="3">
    <source>
        <dbReference type="Proteomes" id="UP001152795"/>
    </source>
</evidence>
<dbReference type="SUPFAM" id="SSF52266">
    <property type="entry name" value="SGNH hydrolase"/>
    <property type="match status" value="1"/>
</dbReference>
<dbReference type="OrthoDB" id="5982747at2759"/>